<evidence type="ECO:0000313" key="4">
    <source>
        <dbReference type="EMBL" id="TDO19896.1"/>
    </source>
</evidence>
<gene>
    <name evidence="4" type="ORF">EI74_0535</name>
</gene>
<dbReference type="Proteomes" id="UP000295518">
    <property type="component" value="Unassembled WGS sequence"/>
</dbReference>
<feature type="domain" description="Thioredoxin" evidence="3">
    <location>
        <begin position="1"/>
        <end position="111"/>
    </location>
</feature>
<dbReference type="GO" id="GO:0005737">
    <property type="term" value="C:cytoplasm"/>
    <property type="evidence" value="ECO:0007669"/>
    <property type="project" value="TreeGrafter"/>
</dbReference>
<dbReference type="PROSITE" id="PS51352">
    <property type="entry name" value="THIOREDOXIN_2"/>
    <property type="match status" value="1"/>
</dbReference>
<dbReference type="GO" id="GO:0015035">
    <property type="term" value="F:protein-disulfide reductase activity"/>
    <property type="evidence" value="ECO:0007669"/>
    <property type="project" value="TreeGrafter"/>
</dbReference>
<comment type="similarity">
    <text evidence="1">Belongs to the thioredoxin family.</text>
</comment>
<dbReference type="SUPFAM" id="SSF52833">
    <property type="entry name" value="Thioredoxin-like"/>
    <property type="match status" value="1"/>
</dbReference>
<keyword evidence="2" id="KW-0676">Redox-active center</keyword>
<protein>
    <submittedName>
        <fullName evidence="4">Thioredoxin 1</fullName>
    </submittedName>
</protein>
<accession>A0A4R6IDW1</accession>
<dbReference type="Pfam" id="PF00085">
    <property type="entry name" value="Thioredoxin"/>
    <property type="match status" value="1"/>
</dbReference>
<keyword evidence="5" id="KW-1185">Reference proteome</keyword>
<evidence type="ECO:0000256" key="2">
    <source>
        <dbReference type="ARBA" id="ARBA00023284"/>
    </source>
</evidence>
<dbReference type="PANTHER" id="PTHR45663:SF11">
    <property type="entry name" value="GEO12009P1"/>
    <property type="match status" value="1"/>
</dbReference>
<evidence type="ECO:0000256" key="1">
    <source>
        <dbReference type="ARBA" id="ARBA00008987"/>
    </source>
</evidence>
<comment type="caution">
    <text evidence="4">The sequence shown here is derived from an EMBL/GenBank/DDBJ whole genome shotgun (WGS) entry which is preliminary data.</text>
</comment>
<dbReference type="OrthoDB" id="7629852at2"/>
<dbReference type="PANTHER" id="PTHR45663">
    <property type="entry name" value="GEO12009P1"/>
    <property type="match status" value="1"/>
</dbReference>
<dbReference type="RefSeq" id="WP_094254697.1">
    <property type="nucleotide sequence ID" value="NZ_NNCE01000004.1"/>
</dbReference>
<dbReference type="AlphaFoldDB" id="A0A4R6IDW1"/>
<proteinExistence type="inferred from homology"/>
<dbReference type="EMBL" id="SNWN01000012">
    <property type="protein sequence ID" value="TDO19896.1"/>
    <property type="molecule type" value="Genomic_DNA"/>
</dbReference>
<reference evidence="4 5" key="1">
    <citation type="submission" date="2019-03" db="EMBL/GenBank/DDBJ databases">
        <title>Genomic Encyclopedia of Archaeal and Bacterial Type Strains, Phase II (KMG-II): from individual species to whole genera.</title>
        <authorList>
            <person name="Goeker M."/>
        </authorList>
    </citation>
    <scope>NUCLEOTIDE SEQUENCE [LARGE SCALE GENOMIC DNA]</scope>
    <source>
        <strain evidence="4 5">ATCC 700618</strain>
    </source>
</reference>
<dbReference type="InterPro" id="IPR013766">
    <property type="entry name" value="Thioredoxin_domain"/>
</dbReference>
<organism evidence="4 5">
    <name type="scientific">Mycoplasma testudineum</name>
    <dbReference type="NCBI Taxonomy" id="244584"/>
    <lineage>
        <taxon>Bacteria</taxon>
        <taxon>Bacillati</taxon>
        <taxon>Mycoplasmatota</taxon>
        <taxon>Mollicutes</taxon>
        <taxon>Mycoplasmataceae</taxon>
        <taxon>Mycoplasma</taxon>
    </lineage>
</organism>
<evidence type="ECO:0000313" key="5">
    <source>
        <dbReference type="Proteomes" id="UP000295518"/>
    </source>
</evidence>
<evidence type="ECO:0000259" key="3">
    <source>
        <dbReference type="PROSITE" id="PS51352"/>
    </source>
</evidence>
<dbReference type="CDD" id="cd02947">
    <property type="entry name" value="TRX_family"/>
    <property type="match status" value="1"/>
</dbReference>
<sequence length="113" mass="13364">MQEWKPSKYKEVEASLEKGLKFVEFYTDWCGDCRVMKPIVTAIRDKYVGDDRIEFIKINAEEAQQYKNENSKFKIERIPTHLLIKDGKILNRAIEYIPSSYLEKWITDALGEK</sequence>
<name>A0A4R6IDW1_9MOLU</name>
<dbReference type="Gene3D" id="3.40.30.10">
    <property type="entry name" value="Glutaredoxin"/>
    <property type="match status" value="1"/>
</dbReference>
<dbReference type="InterPro" id="IPR036249">
    <property type="entry name" value="Thioredoxin-like_sf"/>
</dbReference>